<reference evidence="1" key="1">
    <citation type="journal article" date="2015" name="Nature">
        <title>Complex archaea that bridge the gap between prokaryotes and eukaryotes.</title>
        <authorList>
            <person name="Spang A."/>
            <person name="Saw J.H."/>
            <person name="Jorgensen S.L."/>
            <person name="Zaremba-Niedzwiedzka K."/>
            <person name="Martijn J."/>
            <person name="Lind A.E."/>
            <person name="van Eijk R."/>
            <person name="Schleper C."/>
            <person name="Guy L."/>
            <person name="Ettema T.J."/>
        </authorList>
    </citation>
    <scope>NUCLEOTIDE SEQUENCE</scope>
</reference>
<comment type="caution">
    <text evidence="1">The sequence shown here is derived from an EMBL/GenBank/DDBJ whole genome shotgun (WGS) entry which is preliminary data.</text>
</comment>
<dbReference type="EMBL" id="LAZR01001186">
    <property type="protein sequence ID" value="KKN49073.1"/>
    <property type="molecule type" value="Genomic_DNA"/>
</dbReference>
<dbReference type="AlphaFoldDB" id="A0A0F9U5Z0"/>
<evidence type="ECO:0000313" key="1">
    <source>
        <dbReference type="EMBL" id="KKN49073.1"/>
    </source>
</evidence>
<gene>
    <name evidence="1" type="ORF">LCGC14_0646430</name>
</gene>
<proteinExistence type="predicted"/>
<sequence length="96" mass="11297">MKIERINAISESIESFAYVYTLTMVITRVEIYNRYNNRYRYYASFKDVKVMTNSGTAFIQGTGLSEKQAIEDYARHIKLHKMILPKGHTINVWNLQ</sequence>
<accession>A0A0F9U5Z0</accession>
<protein>
    <submittedName>
        <fullName evidence="1">Uncharacterized protein</fullName>
    </submittedName>
</protein>
<organism evidence="1">
    <name type="scientific">marine sediment metagenome</name>
    <dbReference type="NCBI Taxonomy" id="412755"/>
    <lineage>
        <taxon>unclassified sequences</taxon>
        <taxon>metagenomes</taxon>
        <taxon>ecological metagenomes</taxon>
    </lineage>
</organism>
<name>A0A0F9U5Z0_9ZZZZ</name>